<evidence type="ECO:0000313" key="2">
    <source>
        <dbReference type="Proteomes" id="UP000887566"/>
    </source>
</evidence>
<evidence type="ECO:0000313" key="3">
    <source>
        <dbReference type="WBParaSite" id="PSAMB.scaffold538size47747.g6918.t1"/>
    </source>
</evidence>
<dbReference type="AlphaFoldDB" id="A0A914WZC3"/>
<reference evidence="3" key="1">
    <citation type="submission" date="2022-11" db="UniProtKB">
        <authorList>
            <consortium name="WormBaseParasite"/>
        </authorList>
    </citation>
    <scope>IDENTIFICATION</scope>
</reference>
<accession>A0A914WZC3</accession>
<dbReference type="WBParaSite" id="PSAMB.scaffold538size47747.g6918.t1">
    <property type="protein sequence ID" value="PSAMB.scaffold538size47747.g6918.t1"/>
    <property type="gene ID" value="PSAMB.scaffold538size47747.g6918"/>
</dbReference>
<feature type="region of interest" description="Disordered" evidence="1">
    <location>
        <begin position="1"/>
        <end position="21"/>
    </location>
</feature>
<keyword evidence="2" id="KW-1185">Reference proteome</keyword>
<dbReference type="Proteomes" id="UP000887566">
    <property type="component" value="Unplaced"/>
</dbReference>
<name>A0A914WZC3_9BILA</name>
<protein>
    <submittedName>
        <fullName evidence="3">Uncharacterized protein</fullName>
    </submittedName>
</protein>
<proteinExistence type="predicted"/>
<evidence type="ECO:0000256" key="1">
    <source>
        <dbReference type="SAM" id="MobiDB-lite"/>
    </source>
</evidence>
<sequence>MPFKSLHHADTGKNERASALRARNCRTPRWWHPTTASAAMSSAVAYAGQARSINLVRAGWISAGAGCTQRARPPPPVTTSRQITTAGATPLMASRGVGGRCRPHPSSPPFITGRLRAFFPTRYAPYEEANAQKEARAANLPAARRRPAPSSTFHFIITINKG</sequence>
<feature type="compositionally biased region" description="Basic and acidic residues" evidence="1">
    <location>
        <begin position="7"/>
        <end position="18"/>
    </location>
</feature>
<organism evidence="2 3">
    <name type="scientific">Plectus sambesii</name>
    <dbReference type="NCBI Taxonomy" id="2011161"/>
    <lineage>
        <taxon>Eukaryota</taxon>
        <taxon>Metazoa</taxon>
        <taxon>Ecdysozoa</taxon>
        <taxon>Nematoda</taxon>
        <taxon>Chromadorea</taxon>
        <taxon>Plectida</taxon>
        <taxon>Plectina</taxon>
        <taxon>Plectoidea</taxon>
        <taxon>Plectidae</taxon>
        <taxon>Plectus</taxon>
    </lineage>
</organism>